<dbReference type="GO" id="GO:0004519">
    <property type="term" value="F:endonuclease activity"/>
    <property type="evidence" value="ECO:0007669"/>
    <property type="project" value="UniProtKB-KW"/>
</dbReference>
<keyword evidence="2 8" id="KW-0255">Endonuclease</keyword>
<feature type="compositionally biased region" description="Basic and acidic residues" evidence="6">
    <location>
        <begin position="624"/>
        <end position="636"/>
    </location>
</feature>
<feature type="domain" description="DNA mismatch repair proteins mutS family" evidence="7">
    <location>
        <begin position="404"/>
        <end position="420"/>
    </location>
</feature>
<dbReference type="InterPro" id="IPR005747">
    <property type="entry name" value="MutS2"/>
</dbReference>
<dbReference type="PROSITE" id="PS00486">
    <property type="entry name" value="DNA_MISMATCH_REPAIR_2"/>
    <property type="match status" value="1"/>
</dbReference>
<dbReference type="PIRSF" id="PIRSF005814">
    <property type="entry name" value="MutS_YshD"/>
    <property type="match status" value="1"/>
</dbReference>
<evidence type="ECO:0000313" key="9">
    <source>
        <dbReference type="Proteomes" id="UP000673375"/>
    </source>
</evidence>
<keyword evidence="2 8" id="KW-0540">Nuclease</keyword>
<comment type="caution">
    <text evidence="8">The sequence shown here is derived from an EMBL/GenBank/DDBJ whole genome shotgun (WGS) entry which is preliminary data.</text>
</comment>
<dbReference type="EMBL" id="JAEDXU010000002">
    <property type="protein sequence ID" value="MBP1045770.1"/>
    <property type="molecule type" value="Genomic_DNA"/>
</dbReference>
<name>A0ABS4CH81_9ENTE</name>
<proteinExistence type="predicted"/>
<gene>
    <name evidence="8" type="ORF">I6N96_05720</name>
</gene>
<dbReference type="InterPro" id="IPR045076">
    <property type="entry name" value="MutS"/>
</dbReference>
<reference evidence="8 9" key="1">
    <citation type="submission" date="2020-12" db="EMBL/GenBank/DDBJ databases">
        <title>Vagococcus allomyrinae sp. nov. and Enterococcus lavae sp. nov., isolated from the larvae of Allomyrina dichotoma.</title>
        <authorList>
            <person name="Lee S.D."/>
        </authorList>
    </citation>
    <scope>NUCLEOTIDE SEQUENCE [LARGE SCALE GENOMIC DNA]</scope>
    <source>
        <strain evidence="8 9">BWM-S5</strain>
    </source>
</reference>
<keyword evidence="1" id="KW-0547">Nucleotide-binding</keyword>
<dbReference type="Gene3D" id="3.40.50.300">
    <property type="entry name" value="P-loop containing nucleotide triphosphate hydrolases"/>
    <property type="match status" value="1"/>
</dbReference>
<evidence type="ECO:0000256" key="6">
    <source>
        <dbReference type="SAM" id="MobiDB-lite"/>
    </source>
</evidence>
<dbReference type="RefSeq" id="WP_209556555.1">
    <property type="nucleotide sequence ID" value="NZ_JAEDXU010000002.1"/>
</dbReference>
<dbReference type="Pfam" id="PF00488">
    <property type="entry name" value="MutS_V"/>
    <property type="match status" value="1"/>
</dbReference>
<dbReference type="PANTHER" id="PTHR48466:SF2">
    <property type="entry name" value="OS10G0509000 PROTEIN"/>
    <property type="match status" value="1"/>
</dbReference>
<evidence type="ECO:0000259" key="7">
    <source>
        <dbReference type="PROSITE" id="PS00486"/>
    </source>
</evidence>
<sequence length="636" mass="72092">MNNKIYNAVQFDTIKNELKKYAFSNYAKKAIDKREPSSSLPTVQRWLDETEEAVTILASGQHVPFMGLTRIEQLTNQINKGMVLEPGELIEYADFLRSFRLIAKLFEKNQYQTPILYSYTNDLTDFSEIGTAIYDSVQGNRVKSESSKALKQIRNQIAKLEKEIDQRLRKFMANSQNQSKLQDRLILIKDDRYTVPIKAEYKQKIGGTIVDQSSKGTTVFVEPETVRKYNDQLIMEKAAEVGEVYQILAYLTGLIGERMSEITYCIDVVTELEIIFARGKYSRAIDGRKPVINKEERIIFNQVKHPLLNDPVPLSLDLGIENRALVITGANAGGKTIVLKSVALISLMTMTGILVAGKEGTDIAVFDDIFIDIGDQQSLENSLSTFSGHMQNLSDILKQVKRHTLVLLDEIGSGTDPNEGAALAIALMEEMYKKGSLLIATTHFGEIKEFALKHEDFTTAGMAFDAETLTPKYRLLLGETGESHAFWIADKMKINERVLAKAAAYLENRTYDLGKQEFQQLAKPQATHNVHAVEEQNFSKGDRVRVNDTGKIGLFYTNIDDYQGQVYIDKEMIEAPLRRLTLLATAEELYPMDYDLDSLFEAFADRKYKKDLARGSKKAHKKLNKEMKERRQLSEF</sequence>
<dbReference type="InterPro" id="IPR036187">
    <property type="entry name" value="DNA_mismatch_repair_MutS_sf"/>
</dbReference>
<organism evidence="8 9">
    <name type="scientific">Enterococcus larvae</name>
    <dbReference type="NCBI Taxonomy" id="2794352"/>
    <lineage>
        <taxon>Bacteria</taxon>
        <taxon>Bacillati</taxon>
        <taxon>Bacillota</taxon>
        <taxon>Bacilli</taxon>
        <taxon>Lactobacillales</taxon>
        <taxon>Enterococcaceae</taxon>
        <taxon>Enterococcus</taxon>
    </lineage>
</organism>
<dbReference type="SMART" id="SM00533">
    <property type="entry name" value="MUTSd"/>
    <property type="match status" value="1"/>
</dbReference>
<keyword evidence="2 8" id="KW-0378">Hydrolase</keyword>
<evidence type="ECO:0000256" key="1">
    <source>
        <dbReference type="ARBA" id="ARBA00022741"/>
    </source>
</evidence>
<keyword evidence="9" id="KW-1185">Reference proteome</keyword>
<feature type="region of interest" description="Disordered" evidence="6">
    <location>
        <begin position="615"/>
        <end position="636"/>
    </location>
</feature>
<evidence type="ECO:0000256" key="5">
    <source>
        <dbReference type="SAM" id="Coils"/>
    </source>
</evidence>
<evidence type="ECO:0000313" key="8">
    <source>
        <dbReference type="EMBL" id="MBP1045770.1"/>
    </source>
</evidence>
<evidence type="ECO:0000256" key="3">
    <source>
        <dbReference type="ARBA" id="ARBA00022840"/>
    </source>
</evidence>
<accession>A0ABS4CH81</accession>
<keyword evidence="4" id="KW-0238">DNA-binding</keyword>
<feature type="coiled-coil region" evidence="5">
    <location>
        <begin position="143"/>
        <end position="170"/>
    </location>
</feature>
<dbReference type="PANTHER" id="PTHR48466">
    <property type="entry name" value="OS10G0509000 PROTEIN-RELATED"/>
    <property type="match status" value="1"/>
</dbReference>
<keyword evidence="5" id="KW-0175">Coiled coil</keyword>
<protein>
    <submittedName>
        <fullName evidence="8">Endonuclease MutS2</fullName>
    </submittedName>
</protein>
<dbReference type="SUPFAM" id="SSF48334">
    <property type="entry name" value="DNA repair protein MutS, domain III"/>
    <property type="match status" value="1"/>
</dbReference>
<dbReference type="InterPro" id="IPR000432">
    <property type="entry name" value="DNA_mismatch_repair_MutS_C"/>
</dbReference>
<dbReference type="NCBIfam" id="TIGR01069">
    <property type="entry name" value="mutS2"/>
    <property type="match status" value="1"/>
</dbReference>
<evidence type="ECO:0000256" key="4">
    <source>
        <dbReference type="ARBA" id="ARBA00023125"/>
    </source>
</evidence>
<dbReference type="Proteomes" id="UP000673375">
    <property type="component" value="Unassembled WGS sequence"/>
</dbReference>
<evidence type="ECO:0000256" key="2">
    <source>
        <dbReference type="ARBA" id="ARBA00022759"/>
    </source>
</evidence>
<dbReference type="SUPFAM" id="SSF52540">
    <property type="entry name" value="P-loop containing nucleoside triphosphate hydrolases"/>
    <property type="match status" value="1"/>
</dbReference>
<dbReference type="InterPro" id="IPR007696">
    <property type="entry name" value="DNA_mismatch_repair_MutS_core"/>
</dbReference>
<dbReference type="SMART" id="SM00534">
    <property type="entry name" value="MUTSac"/>
    <property type="match status" value="1"/>
</dbReference>
<dbReference type="InterPro" id="IPR027417">
    <property type="entry name" value="P-loop_NTPase"/>
</dbReference>
<keyword evidence="3" id="KW-0067">ATP-binding</keyword>